<dbReference type="Proteomes" id="UP001205603">
    <property type="component" value="Unassembled WGS sequence"/>
</dbReference>
<sequence>MRNFIVRAVTGILFVIILLGAILYKPLSFAVLFAVITGFTLIEFYRLVKEKEETTVNYITDLAGGIYLFIAVFIAASGSDISHGRLFSPYLLYLLYTFIAQLYAKRPDPIRNWANTLLGQIYIALPFSLLSLIAFKHGDYNAWGLASFFIFIWLNDTGAYLIGCTFGKHRLFERISPKKSWEGFFGGMGFCLLSAYVLSLFFTFLSPLQWLGFGLTVCISATFGDLCESLLKRTIHVKDSGNVLPGHGGMLDRFDSVLLASPAAVIYLIFIA</sequence>
<comment type="caution">
    <text evidence="20">The sequence shown here is derived from an EMBL/GenBank/DDBJ whole genome shotgun (WGS) entry which is preliminary data.</text>
</comment>
<evidence type="ECO:0000256" key="9">
    <source>
        <dbReference type="ARBA" id="ARBA00022516"/>
    </source>
</evidence>
<evidence type="ECO:0000256" key="6">
    <source>
        <dbReference type="ARBA" id="ARBA00012487"/>
    </source>
</evidence>
<evidence type="ECO:0000256" key="3">
    <source>
        <dbReference type="ARBA" id="ARBA00005119"/>
    </source>
</evidence>
<feature type="transmembrane region" description="Helical" evidence="19">
    <location>
        <begin position="55"/>
        <end position="75"/>
    </location>
</feature>
<gene>
    <name evidence="20" type="ORF">NMU02_12600</name>
</gene>
<dbReference type="EMBL" id="JANDHW010000016">
    <property type="protein sequence ID" value="MCP9612931.1"/>
    <property type="molecule type" value="Genomic_DNA"/>
</dbReference>
<feature type="transmembrane region" description="Helical" evidence="19">
    <location>
        <begin position="30"/>
        <end position="48"/>
    </location>
</feature>
<evidence type="ECO:0000256" key="8">
    <source>
        <dbReference type="ARBA" id="ARBA00022475"/>
    </source>
</evidence>
<evidence type="ECO:0000313" key="21">
    <source>
        <dbReference type="Proteomes" id="UP001205603"/>
    </source>
</evidence>
<evidence type="ECO:0000256" key="13">
    <source>
        <dbReference type="ARBA" id="ARBA00022989"/>
    </source>
</evidence>
<evidence type="ECO:0000256" key="1">
    <source>
        <dbReference type="ARBA" id="ARBA00001698"/>
    </source>
</evidence>
<evidence type="ECO:0000256" key="14">
    <source>
        <dbReference type="ARBA" id="ARBA00023098"/>
    </source>
</evidence>
<feature type="transmembrane region" description="Helical" evidence="19">
    <location>
        <begin position="87"/>
        <end position="104"/>
    </location>
</feature>
<feature type="transmembrane region" description="Helical" evidence="19">
    <location>
        <begin position="116"/>
        <end position="135"/>
    </location>
</feature>
<keyword evidence="9" id="KW-0444">Lipid biosynthesis</keyword>
<evidence type="ECO:0000256" key="7">
    <source>
        <dbReference type="ARBA" id="ARBA00019373"/>
    </source>
</evidence>
<evidence type="ECO:0000256" key="5">
    <source>
        <dbReference type="ARBA" id="ARBA00010185"/>
    </source>
</evidence>
<accession>A0ABT1MKF7</accession>
<evidence type="ECO:0000256" key="17">
    <source>
        <dbReference type="ARBA" id="ARBA00023264"/>
    </source>
</evidence>
<comment type="subcellular location">
    <subcellularLocation>
        <location evidence="2">Cell membrane</location>
        <topology evidence="2">Multi-pass membrane protein</topology>
    </subcellularLocation>
</comment>
<evidence type="ECO:0000256" key="2">
    <source>
        <dbReference type="ARBA" id="ARBA00004651"/>
    </source>
</evidence>
<dbReference type="RefSeq" id="WP_255028310.1">
    <property type="nucleotide sequence ID" value="NZ_JANDHW010000016.1"/>
</dbReference>
<feature type="transmembrane region" description="Helical" evidence="19">
    <location>
        <begin position="251"/>
        <end position="271"/>
    </location>
</feature>
<dbReference type="PANTHER" id="PTHR46382:SF1">
    <property type="entry name" value="PHOSPHATIDATE CYTIDYLYLTRANSFERASE"/>
    <property type="match status" value="1"/>
</dbReference>
<evidence type="ECO:0000256" key="4">
    <source>
        <dbReference type="ARBA" id="ARBA00005189"/>
    </source>
</evidence>
<evidence type="ECO:0000256" key="19">
    <source>
        <dbReference type="SAM" id="Phobius"/>
    </source>
</evidence>
<evidence type="ECO:0000256" key="11">
    <source>
        <dbReference type="ARBA" id="ARBA00022692"/>
    </source>
</evidence>
<feature type="transmembrane region" description="Helical" evidence="19">
    <location>
        <begin position="5"/>
        <end position="24"/>
    </location>
</feature>
<evidence type="ECO:0000256" key="15">
    <source>
        <dbReference type="ARBA" id="ARBA00023136"/>
    </source>
</evidence>
<keyword evidence="17" id="KW-1208">Phospholipid metabolism</keyword>
<organism evidence="20 21">
    <name type="scientific">Coprobacter tertius</name>
    <dbReference type="NCBI Taxonomy" id="2944915"/>
    <lineage>
        <taxon>Bacteria</taxon>
        <taxon>Pseudomonadati</taxon>
        <taxon>Bacteroidota</taxon>
        <taxon>Bacteroidia</taxon>
        <taxon>Bacteroidales</taxon>
        <taxon>Barnesiellaceae</taxon>
        <taxon>Coprobacter</taxon>
    </lineage>
</organism>
<dbReference type="GO" id="GO:0016779">
    <property type="term" value="F:nucleotidyltransferase activity"/>
    <property type="evidence" value="ECO:0007669"/>
    <property type="project" value="UniProtKB-KW"/>
</dbReference>
<evidence type="ECO:0000256" key="18">
    <source>
        <dbReference type="RuleBase" id="RU003938"/>
    </source>
</evidence>
<dbReference type="Pfam" id="PF01148">
    <property type="entry name" value="CTP_transf_1"/>
    <property type="match status" value="1"/>
</dbReference>
<evidence type="ECO:0000313" key="20">
    <source>
        <dbReference type="EMBL" id="MCP9612931.1"/>
    </source>
</evidence>
<evidence type="ECO:0000256" key="16">
    <source>
        <dbReference type="ARBA" id="ARBA00023209"/>
    </source>
</evidence>
<dbReference type="InterPro" id="IPR000374">
    <property type="entry name" value="PC_trans"/>
</dbReference>
<feature type="transmembrane region" description="Helical" evidence="19">
    <location>
        <begin position="141"/>
        <end position="162"/>
    </location>
</feature>
<keyword evidence="14" id="KW-0443">Lipid metabolism</keyword>
<keyword evidence="16" id="KW-0594">Phospholipid biosynthesis</keyword>
<proteinExistence type="inferred from homology"/>
<dbReference type="PANTHER" id="PTHR46382">
    <property type="entry name" value="PHOSPHATIDATE CYTIDYLYLTRANSFERASE"/>
    <property type="match status" value="1"/>
</dbReference>
<evidence type="ECO:0000256" key="10">
    <source>
        <dbReference type="ARBA" id="ARBA00022679"/>
    </source>
</evidence>
<keyword evidence="11 18" id="KW-0812">Transmembrane</keyword>
<comment type="catalytic activity">
    <reaction evidence="1 18">
        <text>a 1,2-diacyl-sn-glycero-3-phosphate + CTP + H(+) = a CDP-1,2-diacyl-sn-glycerol + diphosphate</text>
        <dbReference type="Rhea" id="RHEA:16229"/>
        <dbReference type="ChEBI" id="CHEBI:15378"/>
        <dbReference type="ChEBI" id="CHEBI:33019"/>
        <dbReference type="ChEBI" id="CHEBI:37563"/>
        <dbReference type="ChEBI" id="CHEBI:58332"/>
        <dbReference type="ChEBI" id="CHEBI:58608"/>
        <dbReference type="EC" id="2.7.7.41"/>
    </reaction>
</comment>
<keyword evidence="13 19" id="KW-1133">Transmembrane helix</keyword>
<comment type="similarity">
    <text evidence="5 18">Belongs to the CDS family.</text>
</comment>
<comment type="pathway">
    <text evidence="3 18">Phospholipid metabolism; CDP-diacylglycerol biosynthesis; CDP-diacylglycerol from sn-glycerol 3-phosphate: step 3/3.</text>
</comment>
<name>A0ABT1MKF7_9BACT</name>
<keyword evidence="15 19" id="KW-0472">Membrane</keyword>
<keyword evidence="12 18" id="KW-0548">Nucleotidyltransferase</keyword>
<keyword evidence="8" id="KW-1003">Cell membrane</keyword>
<keyword evidence="21" id="KW-1185">Reference proteome</keyword>
<feature type="transmembrane region" description="Helical" evidence="19">
    <location>
        <begin position="183"/>
        <end position="204"/>
    </location>
</feature>
<reference evidence="20 21" key="1">
    <citation type="submission" date="2022-07" db="EMBL/GenBank/DDBJ databases">
        <title>Fecal culturing of patients with breast cancer.</title>
        <authorList>
            <person name="Teng N.M.Y."/>
            <person name="Kiu R."/>
            <person name="Evans R."/>
            <person name="Baker D.J."/>
            <person name="Zenner C."/>
            <person name="Robinson S.D."/>
            <person name="Hall L.J."/>
        </authorList>
    </citation>
    <scope>NUCLEOTIDE SEQUENCE [LARGE SCALE GENOMIC DNA]</scope>
    <source>
        <strain evidence="20 21">LH1063</strain>
    </source>
</reference>
<dbReference type="PROSITE" id="PS01315">
    <property type="entry name" value="CDS"/>
    <property type="match status" value="1"/>
</dbReference>
<protein>
    <recommendedName>
        <fullName evidence="7 18">Phosphatidate cytidylyltransferase</fullName>
        <ecNumber evidence="6 18">2.7.7.41</ecNumber>
    </recommendedName>
</protein>
<keyword evidence="10 18" id="KW-0808">Transferase</keyword>
<comment type="pathway">
    <text evidence="4">Lipid metabolism.</text>
</comment>
<evidence type="ECO:0000256" key="12">
    <source>
        <dbReference type="ARBA" id="ARBA00022695"/>
    </source>
</evidence>
<dbReference type="EC" id="2.7.7.41" evidence="6 18"/>